<dbReference type="AlphaFoldDB" id="A0A0A8YYJ4"/>
<reference evidence="1" key="1">
    <citation type="submission" date="2014-09" db="EMBL/GenBank/DDBJ databases">
        <authorList>
            <person name="Magalhaes I.L.F."/>
            <person name="Oliveira U."/>
            <person name="Santos F.R."/>
            <person name="Vidigal T.H.D.A."/>
            <person name="Brescovit A.D."/>
            <person name="Santos A.J."/>
        </authorList>
    </citation>
    <scope>NUCLEOTIDE SEQUENCE</scope>
    <source>
        <tissue evidence="1">Shoot tissue taken approximately 20 cm above the soil surface</tissue>
    </source>
</reference>
<proteinExistence type="predicted"/>
<reference evidence="1" key="2">
    <citation type="journal article" date="2015" name="Data Brief">
        <title>Shoot transcriptome of the giant reed, Arundo donax.</title>
        <authorList>
            <person name="Barrero R.A."/>
            <person name="Guerrero F.D."/>
            <person name="Moolhuijzen P."/>
            <person name="Goolsby J.A."/>
            <person name="Tidwell J."/>
            <person name="Bellgard S.E."/>
            <person name="Bellgard M.I."/>
        </authorList>
    </citation>
    <scope>NUCLEOTIDE SEQUENCE</scope>
    <source>
        <tissue evidence="1">Shoot tissue taken approximately 20 cm above the soil surface</tissue>
    </source>
</reference>
<accession>A0A0A8YYJ4</accession>
<protein>
    <submittedName>
        <fullName evidence="1">Uncharacterized protein</fullName>
    </submittedName>
</protein>
<dbReference type="EMBL" id="GBRH01267392">
    <property type="protein sequence ID" value="JAD30503.1"/>
    <property type="molecule type" value="Transcribed_RNA"/>
</dbReference>
<name>A0A0A8YYJ4_ARUDO</name>
<sequence length="59" mass="6887">MVVMFNWFGRAFLFSSQIRESGIHRVYEGEGCLTLSLRRHMTCSQRNQKTFSPQAVSIF</sequence>
<organism evidence="1">
    <name type="scientific">Arundo donax</name>
    <name type="common">Giant reed</name>
    <name type="synonym">Donax arundinaceus</name>
    <dbReference type="NCBI Taxonomy" id="35708"/>
    <lineage>
        <taxon>Eukaryota</taxon>
        <taxon>Viridiplantae</taxon>
        <taxon>Streptophyta</taxon>
        <taxon>Embryophyta</taxon>
        <taxon>Tracheophyta</taxon>
        <taxon>Spermatophyta</taxon>
        <taxon>Magnoliopsida</taxon>
        <taxon>Liliopsida</taxon>
        <taxon>Poales</taxon>
        <taxon>Poaceae</taxon>
        <taxon>PACMAD clade</taxon>
        <taxon>Arundinoideae</taxon>
        <taxon>Arundineae</taxon>
        <taxon>Arundo</taxon>
    </lineage>
</organism>
<evidence type="ECO:0000313" key="1">
    <source>
        <dbReference type="EMBL" id="JAD30503.1"/>
    </source>
</evidence>